<evidence type="ECO:0000256" key="1">
    <source>
        <dbReference type="SAM" id="Phobius"/>
    </source>
</evidence>
<dbReference type="EMBL" id="KZ821464">
    <property type="protein sequence ID" value="PYH33312.1"/>
    <property type="molecule type" value="Genomic_DNA"/>
</dbReference>
<evidence type="ECO:0000313" key="3">
    <source>
        <dbReference type="Proteomes" id="UP000247647"/>
    </source>
</evidence>
<feature type="transmembrane region" description="Helical" evidence="1">
    <location>
        <begin position="46"/>
        <end position="67"/>
    </location>
</feature>
<dbReference type="GeneID" id="37132091"/>
<protein>
    <submittedName>
        <fullName evidence="2">Uncharacterized protein</fullName>
    </submittedName>
</protein>
<dbReference type="RefSeq" id="XP_025478790.1">
    <property type="nucleotide sequence ID" value="XM_025629635.1"/>
</dbReference>
<dbReference type="Proteomes" id="UP000247647">
    <property type="component" value="Unassembled WGS sequence"/>
</dbReference>
<evidence type="ECO:0000313" key="2">
    <source>
        <dbReference type="EMBL" id="PYH33312.1"/>
    </source>
</evidence>
<dbReference type="AlphaFoldDB" id="A0A318Z9Y7"/>
<accession>A0A318Z9Y7</accession>
<proteinExistence type="predicted"/>
<reference evidence="2" key="1">
    <citation type="submission" date="2016-12" db="EMBL/GenBank/DDBJ databases">
        <title>The genomes of Aspergillus section Nigri reveals drivers in fungal speciation.</title>
        <authorList>
            <consortium name="DOE Joint Genome Institute"/>
            <person name="Vesth T.C."/>
            <person name="Nybo J."/>
            <person name="Theobald S."/>
            <person name="Brandl J."/>
            <person name="Frisvad J.C."/>
            <person name="Nielsen K.F."/>
            <person name="Lyhne E.K."/>
            <person name="Kogle M.E."/>
            <person name="Kuo A."/>
            <person name="Riley R."/>
            <person name="Clum A."/>
            <person name="Nolan M."/>
            <person name="Lipzen A."/>
            <person name="Salamov A."/>
            <person name="Henrissat B."/>
            <person name="Wiebenga A."/>
            <person name="De Vries R.P."/>
            <person name="Grigoriev I.V."/>
            <person name="Mortensen U.H."/>
            <person name="Andersen M.R."/>
            <person name="Baker S.E."/>
        </authorList>
    </citation>
    <scope>NUCLEOTIDE SEQUENCE [LARGE SCALE GENOMIC DNA]</scope>
    <source>
        <strain evidence="2">CBS 115656</strain>
    </source>
</reference>
<organism evidence="2 3">
    <name type="scientific">Aspergillus neoniger (strain CBS 115656)</name>
    <dbReference type="NCBI Taxonomy" id="1448310"/>
    <lineage>
        <taxon>Eukaryota</taxon>
        <taxon>Fungi</taxon>
        <taxon>Dikarya</taxon>
        <taxon>Ascomycota</taxon>
        <taxon>Pezizomycotina</taxon>
        <taxon>Eurotiomycetes</taxon>
        <taxon>Eurotiomycetidae</taxon>
        <taxon>Eurotiales</taxon>
        <taxon>Aspergillaceae</taxon>
        <taxon>Aspergillus</taxon>
        <taxon>Aspergillus subgen. Circumdati</taxon>
    </lineage>
</organism>
<keyword evidence="3" id="KW-1185">Reference proteome</keyword>
<gene>
    <name evidence="2" type="ORF">BO87DRAFT_86446</name>
</gene>
<sequence length="160" mass="19103">MEVSRVFLGFICLFLYVVWISMIRLPFGFRLYFWCRYMLLNLMPWYGLKICLFLMFLLQYHVVQLILADPGGLLFFALRSTSVDLEVTWLLNCHVYCVLLAFQAEHLYETLRWLSAWSIFELSTSTDKALSAARLCVFLRDIYKYFLDSTKREYSVFFTL</sequence>
<keyword evidence="1" id="KW-1133">Transmembrane helix</keyword>
<keyword evidence="1" id="KW-0812">Transmembrane</keyword>
<feature type="transmembrane region" description="Helical" evidence="1">
    <location>
        <begin position="6"/>
        <end position="25"/>
    </location>
</feature>
<name>A0A318Z9Y7_ASPNB</name>
<keyword evidence="1" id="KW-0472">Membrane</keyword>